<gene>
    <name evidence="3" type="ORF">FOB41_14880</name>
</gene>
<evidence type="ECO:0008006" key="5">
    <source>
        <dbReference type="Google" id="ProtNLM"/>
    </source>
</evidence>
<keyword evidence="1" id="KW-0175">Coiled coil</keyword>
<evidence type="ECO:0000313" key="4">
    <source>
        <dbReference type="Proteomes" id="UP000500870"/>
    </source>
</evidence>
<name>A0A6H0ZR44_9HYPH</name>
<dbReference type="EMBL" id="CP050898">
    <property type="protein sequence ID" value="QIX22341.1"/>
    <property type="molecule type" value="Genomic_DNA"/>
</dbReference>
<dbReference type="AlphaFoldDB" id="A0A6H0ZR44"/>
<keyword evidence="2" id="KW-0472">Membrane</keyword>
<feature type="transmembrane region" description="Helical" evidence="2">
    <location>
        <begin position="32"/>
        <end position="53"/>
    </location>
</feature>
<accession>A0A6H0ZR44</accession>
<evidence type="ECO:0000256" key="2">
    <source>
        <dbReference type="SAM" id="Phobius"/>
    </source>
</evidence>
<dbReference type="Proteomes" id="UP000500870">
    <property type="component" value="Chromosome 1"/>
</dbReference>
<dbReference type="RefSeq" id="WP_136882465.1">
    <property type="nucleotide sequence ID" value="NZ_CP050898.1"/>
</dbReference>
<evidence type="ECO:0000313" key="3">
    <source>
        <dbReference type="EMBL" id="QIX22341.1"/>
    </source>
</evidence>
<protein>
    <recommendedName>
        <fullName evidence="5">Succinoglycan biosynthesis transport protein</fullName>
    </recommendedName>
</protein>
<feature type="coiled-coil region" evidence="1">
    <location>
        <begin position="552"/>
        <end position="582"/>
    </location>
</feature>
<evidence type="ECO:0000256" key="1">
    <source>
        <dbReference type="SAM" id="Coils"/>
    </source>
</evidence>
<proteinExistence type="predicted"/>
<keyword evidence="2" id="KW-1133">Transmembrane helix</keyword>
<reference evidence="3 4" key="1">
    <citation type="submission" date="2020-04" db="EMBL/GenBank/DDBJ databases">
        <title>FDA dAtabase for Regulatory Grade micrObial Sequences (FDA-ARGOS): Supporting development and validation of Infectious Disease Dx tests.</title>
        <authorList>
            <person name="Sciortino C."/>
            <person name="Tallon L."/>
            <person name="Sadzewicz L."/>
            <person name="Vavikolanu K."/>
            <person name="Mehta A."/>
            <person name="Aluvathingal J."/>
            <person name="Nadendla S."/>
            <person name="Nandy P."/>
            <person name="Geyer C."/>
            <person name="Yan Y."/>
            <person name="Sichtig H."/>
        </authorList>
    </citation>
    <scope>NUCLEOTIDE SEQUENCE [LARGE SCALE GENOMIC DNA]</scope>
    <source>
        <strain evidence="3 4">FDAARGOS_633</strain>
    </source>
</reference>
<keyword evidence="2" id="KW-0812">Transmembrane</keyword>
<organism evidence="3 4">
    <name type="scientific">Agrobacterium pusense</name>
    <dbReference type="NCBI Taxonomy" id="648995"/>
    <lineage>
        <taxon>Bacteria</taxon>
        <taxon>Pseudomonadati</taxon>
        <taxon>Pseudomonadota</taxon>
        <taxon>Alphaproteobacteria</taxon>
        <taxon>Hyphomicrobiales</taxon>
        <taxon>Rhizobiaceae</taxon>
        <taxon>Rhizobium/Agrobacterium group</taxon>
        <taxon>Agrobacterium</taxon>
    </lineage>
</organism>
<sequence length="590" mass="63594">MVDHSPDMTATRPEGDEIAAPASQWRRHCLRLLTAGCVAAATVTGAALPLLLVDSGFRGYVSQAQIEVSQTAYDAPDATRFLAMARRTLLSPGGLDRISSDLKLKPADLVGVRKQGEFHLLVDLLTGADARPLSPREALNSAVGDGIGLELSPDETTLIVTSRAATPEAAMRLTDYLSMRIMADGKAGTMTPAMREMERARTRMDEAEAALSGFQMRHGDAVTEVQQLEQQLGDVNDRIAAATRQQQSLQADMAAASALKPNDLFSKPLPSGIAFSALEDIRQKHAAASMALSSISVDYGPKHPRHIAARNAVDAVQALAAPALRQLLDALRADEKRLAEEIADAEAERKKNLDRLNGLGVAPGEFSRLQGELETARNTYLEASERRDLSSAATPALETRLAKKAGPGELSRDLAQAAMMAGGGGLIGLLGSLYLLTYRRHDEEELDASAFEPESAIRLPEEEPAQFSEFEPIEPAVFDDLQSPDAETAGLDAGHDEESFADYYGGAVNDDERMPLDERVRQVLMGNRTVGIAGQAPSALPPLLADALAGHADHAQAEAEELMELRRELALLRERLVDYADHQEDYRKTA</sequence>
<feature type="coiled-coil region" evidence="1">
    <location>
        <begin position="197"/>
        <end position="245"/>
    </location>
</feature>
<feature type="coiled-coil region" evidence="1">
    <location>
        <begin position="328"/>
        <end position="386"/>
    </location>
</feature>